<evidence type="ECO:0000313" key="3">
    <source>
        <dbReference type="Proteomes" id="UP000321306"/>
    </source>
</evidence>
<dbReference type="SUPFAM" id="SSF54909">
    <property type="entry name" value="Dimeric alpha+beta barrel"/>
    <property type="match status" value="1"/>
</dbReference>
<evidence type="ECO:0000313" key="2">
    <source>
        <dbReference type="EMBL" id="GEM47520.1"/>
    </source>
</evidence>
<dbReference type="RefSeq" id="WP_146885839.1">
    <property type="nucleotide sequence ID" value="NZ_BJXB01000014.1"/>
</dbReference>
<dbReference type="AlphaFoldDB" id="A0A511N3S0"/>
<proteinExistence type="predicted"/>
<dbReference type="GO" id="GO:0043565">
    <property type="term" value="F:sequence-specific DNA binding"/>
    <property type="evidence" value="ECO:0007669"/>
    <property type="project" value="TreeGrafter"/>
</dbReference>
<sequence length="93" mass="10489">MITALVLIQAERKRIVETAQEVAEVPHVTDVYSVTGEWDIVAVIRMPDYAALDEVVTQNMRKIDGILKTQTMLAFKTYSKDLLEQSFSIGTED</sequence>
<dbReference type="InterPro" id="IPR011008">
    <property type="entry name" value="Dimeric_a/b-barrel"/>
</dbReference>
<dbReference type="GO" id="GO:0043200">
    <property type="term" value="P:response to amino acid"/>
    <property type="evidence" value="ECO:0007669"/>
    <property type="project" value="TreeGrafter"/>
</dbReference>
<comment type="caution">
    <text evidence="2">The sequence shown here is derived from an EMBL/GenBank/DDBJ whole genome shotgun (WGS) entry which is preliminary data.</text>
</comment>
<gene>
    <name evidence="2" type="ORF">DC3_31550</name>
</gene>
<protein>
    <submittedName>
        <fullName evidence="2">AsnC family transcriptional regulator</fullName>
    </submittedName>
</protein>
<dbReference type="GO" id="GO:0005829">
    <property type="term" value="C:cytosol"/>
    <property type="evidence" value="ECO:0007669"/>
    <property type="project" value="TreeGrafter"/>
</dbReference>
<evidence type="ECO:0000259" key="1">
    <source>
        <dbReference type="Pfam" id="PF01037"/>
    </source>
</evidence>
<reference evidence="2 3" key="1">
    <citation type="submission" date="2019-07" db="EMBL/GenBank/DDBJ databases">
        <title>Whole genome shotgun sequence of Deinococcus cellulosilyticus NBRC 106333.</title>
        <authorList>
            <person name="Hosoyama A."/>
            <person name="Uohara A."/>
            <person name="Ohji S."/>
            <person name="Ichikawa N."/>
        </authorList>
    </citation>
    <scope>NUCLEOTIDE SEQUENCE [LARGE SCALE GENOMIC DNA]</scope>
    <source>
        <strain evidence="2 3">NBRC 106333</strain>
    </source>
</reference>
<name>A0A511N3S0_DEIC1</name>
<organism evidence="2 3">
    <name type="scientific">Deinococcus cellulosilyticus (strain DSM 18568 / NBRC 106333 / KACC 11606 / 5516J-15)</name>
    <dbReference type="NCBI Taxonomy" id="1223518"/>
    <lineage>
        <taxon>Bacteria</taxon>
        <taxon>Thermotogati</taxon>
        <taxon>Deinococcota</taxon>
        <taxon>Deinococci</taxon>
        <taxon>Deinococcales</taxon>
        <taxon>Deinococcaceae</taxon>
        <taxon>Deinococcus</taxon>
    </lineage>
</organism>
<keyword evidence="3" id="KW-1185">Reference proteome</keyword>
<dbReference type="OrthoDB" id="70544at2"/>
<dbReference type="EMBL" id="BJXB01000014">
    <property type="protein sequence ID" value="GEM47520.1"/>
    <property type="molecule type" value="Genomic_DNA"/>
</dbReference>
<dbReference type="Gene3D" id="3.30.70.920">
    <property type="match status" value="1"/>
</dbReference>
<dbReference type="PANTHER" id="PTHR30154">
    <property type="entry name" value="LEUCINE-RESPONSIVE REGULATORY PROTEIN"/>
    <property type="match status" value="1"/>
</dbReference>
<feature type="domain" description="Transcription regulator AsnC/Lrp ligand binding" evidence="1">
    <location>
        <begin position="6"/>
        <end position="77"/>
    </location>
</feature>
<accession>A0A511N3S0</accession>
<dbReference type="PANTHER" id="PTHR30154:SF34">
    <property type="entry name" value="TRANSCRIPTIONAL REGULATOR AZLB"/>
    <property type="match status" value="1"/>
</dbReference>
<dbReference type="InterPro" id="IPR019887">
    <property type="entry name" value="Tscrpt_reg_AsnC/Lrp_C"/>
</dbReference>
<dbReference type="Proteomes" id="UP000321306">
    <property type="component" value="Unassembled WGS sequence"/>
</dbReference>
<dbReference type="Pfam" id="PF01037">
    <property type="entry name" value="AsnC_trans_reg"/>
    <property type="match status" value="1"/>
</dbReference>